<protein>
    <submittedName>
        <fullName evidence="4">AAA family ATPase</fullName>
    </submittedName>
</protein>
<dbReference type="Gene3D" id="3.40.50.300">
    <property type="entry name" value="P-loop containing nucleotide triphosphate hydrolases"/>
    <property type="match status" value="2"/>
</dbReference>
<dbReference type="Pfam" id="PF13175">
    <property type="entry name" value="AAA_15"/>
    <property type="match status" value="1"/>
</dbReference>
<evidence type="ECO:0000313" key="5">
    <source>
        <dbReference type="Proteomes" id="UP000646911"/>
    </source>
</evidence>
<dbReference type="SUPFAM" id="SSF52540">
    <property type="entry name" value="P-loop containing nucleoside triphosphate hydrolases"/>
    <property type="match status" value="1"/>
</dbReference>
<proteinExistence type="predicted"/>
<keyword evidence="5" id="KW-1185">Reference proteome</keyword>
<dbReference type="PANTHER" id="PTHR43581">
    <property type="entry name" value="ATP/GTP PHOSPHATASE"/>
    <property type="match status" value="1"/>
</dbReference>
<evidence type="ECO:0000259" key="2">
    <source>
        <dbReference type="Pfam" id="PF13175"/>
    </source>
</evidence>
<evidence type="ECO:0000313" key="4">
    <source>
        <dbReference type="EMBL" id="MBC3910926.1"/>
    </source>
</evidence>
<dbReference type="InterPro" id="IPR041685">
    <property type="entry name" value="AAA_GajA/Old/RecF-like"/>
</dbReference>
<name>A0ABR6ZGR4_9BURK</name>
<dbReference type="CDD" id="cd01026">
    <property type="entry name" value="TOPRIM_OLD"/>
    <property type="match status" value="1"/>
</dbReference>
<gene>
    <name evidence="4" type="ORF">H8L47_25465</name>
</gene>
<reference evidence="4 5" key="1">
    <citation type="submission" date="2020-08" db="EMBL/GenBank/DDBJ databases">
        <title>Novel species isolated from subtropical streams in China.</title>
        <authorList>
            <person name="Lu H."/>
        </authorList>
    </citation>
    <scope>NUCLEOTIDE SEQUENCE [LARGE SCALE GENOMIC DNA]</scope>
    <source>
        <strain evidence="4 5">NL8W</strain>
    </source>
</reference>
<feature type="compositionally biased region" description="Polar residues" evidence="1">
    <location>
        <begin position="698"/>
        <end position="709"/>
    </location>
</feature>
<accession>A0ABR6ZGR4</accession>
<dbReference type="PANTHER" id="PTHR43581:SF2">
    <property type="entry name" value="EXCINUCLEASE ATPASE SUBUNIT"/>
    <property type="match status" value="1"/>
</dbReference>
<dbReference type="EMBL" id="JACOFX010000021">
    <property type="protein sequence ID" value="MBC3910926.1"/>
    <property type="molecule type" value="Genomic_DNA"/>
</dbReference>
<dbReference type="Proteomes" id="UP000646911">
    <property type="component" value="Unassembled WGS sequence"/>
</dbReference>
<dbReference type="RefSeq" id="WP_186956519.1">
    <property type="nucleotide sequence ID" value="NZ_JACOFX010000021.1"/>
</dbReference>
<evidence type="ECO:0000259" key="3">
    <source>
        <dbReference type="Pfam" id="PF20469"/>
    </source>
</evidence>
<sequence length="709" mass="78159">MRIQKVRVEGFRLLADVDIMLEETSTVIVGRNNSGKTSLTDVFDRIVGEASPRFRLEDFSAGIRPRFDEARQLRASGSSAEEVLAALPKITVTITFLYEADASDLGPLSPFIIDLDAASTTAIARVEYGPALATLQKLFEFPAPAAGANERAHFYKCLKENLPKAYSIKVAAIDPTDPENLRNFEGTAALSAVLQCSLVRAQRTLDSAKNGDADVIGKLLGTLFKTATAPNAAATDQDLTVRLKASVEAIERGVQSDFDELLTGLLPALEAFGFPGLNDTKLRPETSLNVEALLSDHTKIVYAGTDGVHLPEGYNGLGTRNLIYMLLQLESYHKAYRARATRPGIHLIFIEEPEAHLHPQMQEVFIKQLNEAAAKLSEKYPNEPTWKVQFVISTHSAHLANAAKFDAIRYFLNEQPTAGGPRRTKVKDFRRGAATISPQDQEFLHQYMTLTKCDLYFADKAILIEGVTERILMPRLREIVDSGLEDAKKLTRQYITVVEVGGAYAHLFYPLLDFLELRTLVITDLDTVHQVPKTNRNGSQVNKWEKCPVAEGQSTSNAAIREWFRPNGETADGEQQNVPAPHLTPQALAAKTNEEKANGVRRIAYQVPEDPDNAICARSFEDALILANPGRFTWEGEPRDAAAAWEIAANLSKAETALRFAIREQNWNVPRYIKEGLIWLAEPPPPPAVAPAVDAPVQQDSTPGTEVTN</sequence>
<dbReference type="Pfam" id="PF20469">
    <property type="entry name" value="OLD-like_TOPRIM"/>
    <property type="match status" value="1"/>
</dbReference>
<dbReference type="InterPro" id="IPR034139">
    <property type="entry name" value="TOPRIM_OLD"/>
</dbReference>
<evidence type="ECO:0000256" key="1">
    <source>
        <dbReference type="SAM" id="MobiDB-lite"/>
    </source>
</evidence>
<dbReference type="InterPro" id="IPR051396">
    <property type="entry name" value="Bact_Antivir_Def_Nuclease"/>
</dbReference>
<feature type="domain" description="OLD protein-like TOPRIM" evidence="3">
    <location>
        <begin position="457"/>
        <end position="526"/>
    </location>
</feature>
<feature type="domain" description="Endonuclease GajA/Old nuclease/RecF-like AAA" evidence="2">
    <location>
        <begin position="1"/>
        <end position="400"/>
    </location>
</feature>
<dbReference type="InterPro" id="IPR027417">
    <property type="entry name" value="P-loop_NTPase"/>
</dbReference>
<feature type="region of interest" description="Disordered" evidence="1">
    <location>
        <begin position="684"/>
        <end position="709"/>
    </location>
</feature>
<comment type="caution">
    <text evidence="4">The sequence shown here is derived from an EMBL/GenBank/DDBJ whole genome shotgun (WGS) entry which is preliminary data.</text>
</comment>
<organism evidence="4 5">
    <name type="scientific">Undibacterium umbellatum</name>
    <dbReference type="NCBI Taxonomy" id="2762300"/>
    <lineage>
        <taxon>Bacteria</taxon>
        <taxon>Pseudomonadati</taxon>
        <taxon>Pseudomonadota</taxon>
        <taxon>Betaproteobacteria</taxon>
        <taxon>Burkholderiales</taxon>
        <taxon>Oxalobacteraceae</taxon>
        <taxon>Undibacterium</taxon>
    </lineage>
</organism>